<proteinExistence type="predicted"/>
<comment type="caution">
    <text evidence="1">The sequence shown here is derived from an EMBL/GenBank/DDBJ whole genome shotgun (WGS) entry which is preliminary data.</text>
</comment>
<dbReference type="RefSeq" id="WP_271090256.1">
    <property type="nucleotide sequence ID" value="NZ_JAPJZH010000008.1"/>
</dbReference>
<keyword evidence="2" id="KW-1185">Reference proteome</keyword>
<dbReference type="EMBL" id="JAPJZH010000008">
    <property type="protein sequence ID" value="MDA4846502.1"/>
    <property type="molecule type" value="Genomic_DNA"/>
</dbReference>
<accession>A0ABT4VQY8</accession>
<evidence type="ECO:0000313" key="1">
    <source>
        <dbReference type="EMBL" id="MDA4846502.1"/>
    </source>
</evidence>
<protein>
    <submittedName>
        <fullName evidence="1">Uncharacterized protein</fullName>
    </submittedName>
</protein>
<evidence type="ECO:0000313" key="2">
    <source>
        <dbReference type="Proteomes" id="UP001148313"/>
    </source>
</evidence>
<gene>
    <name evidence="1" type="ORF">OOZ53_14155</name>
</gene>
<dbReference type="Proteomes" id="UP001148313">
    <property type="component" value="Unassembled WGS sequence"/>
</dbReference>
<sequence length="161" mass="18389">MASSPSLKKGGSYFWTPDDNYVKELIQQSLLEILALPSLSQRDPDDGDGLAIDLTVSDYELGSFTYVGASHYVVPLVWRPEIIMTARVYEAAADKTICAHTVRYRPSWKQWIRMNLSIRELIKTRGKPNPRDRSLDVESERIRRFVLQSCVNLLTKVQSDI</sequence>
<reference evidence="1" key="1">
    <citation type="submission" date="2022-11" db="EMBL/GenBank/DDBJ databases">
        <title>Hoeflea poritis sp. nov., isolated from scleractinian coral Porites lutea.</title>
        <authorList>
            <person name="Zhang G."/>
            <person name="Wei Q."/>
            <person name="Cai L."/>
        </authorList>
    </citation>
    <scope>NUCLEOTIDE SEQUENCE</scope>
    <source>
        <strain evidence="1">E7-10</strain>
    </source>
</reference>
<name>A0ABT4VQY8_9HYPH</name>
<organism evidence="1 2">
    <name type="scientific">Hoeflea poritis</name>
    <dbReference type="NCBI Taxonomy" id="2993659"/>
    <lineage>
        <taxon>Bacteria</taxon>
        <taxon>Pseudomonadati</taxon>
        <taxon>Pseudomonadota</taxon>
        <taxon>Alphaproteobacteria</taxon>
        <taxon>Hyphomicrobiales</taxon>
        <taxon>Rhizobiaceae</taxon>
        <taxon>Hoeflea</taxon>
    </lineage>
</organism>